<evidence type="ECO:0000256" key="1">
    <source>
        <dbReference type="SAM" id="MobiDB-lite"/>
    </source>
</evidence>
<evidence type="ECO:0000313" key="3">
    <source>
        <dbReference type="Proteomes" id="UP000672032"/>
    </source>
</evidence>
<dbReference type="EMBL" id="CP063405">
    <property type="protein sequence ID" value="QSZ28527.1"/>
    <property type="molecule type" value="Genomic_DNA"/>
</dbReference>
<organism evidence="2 3">
    <name type="scientific">Monilinia vaccinii-corymbosi</name>
    <dbReference type="NCBI Taxonomy" id="61207"/>
    <lineage>
        <taxon>Eukaryota</taxon>
        <taxon>Fungi</taxon>
        <taxon>Dikarya</taxon>
        <taxon>Ascomycota</taxon>
        <taxon>Pezizomycotina</taxon>
        <taxon>Leotiomycetes</taxon>
        <taxon>Helotiales</taxon>
        <taxon>Sclerotiniaceae</taxon>
        <taxon>Monilinia</taxon>
    </lineage>
</organism>
<dbReference type="Proteomes" id="UP000672032">
    <property type="component" value="Chromosome 1"/>
</dbReference>
<sequence length="172" mass="17863">MREARSRRVRRQGIVAGGQKAKEEDQGQEEDDGRHVGAHARAQEDEADDGHDHGVIALAGIVCGAQGAGDRHAVEGGGVGAGDVVEGIVEEAEVGHVHAEDDEGGKGERVAEDELADAGDDHGDAAVHVEGARGGEEGLGRGTLEVEEREDGAAEGDEEAEESEEGWVPWGH</sequence>
<gene>
    <name evidence="2" type="ORF">DSL72_003025</name>
</gene>
<reference evidence="2" key="1">
    <citation type="submission" date="2020-10" db="EMBL/GenBank/DDBJ databases">
        <title>Genome Sequence of Monilinia vaccinii-corymbosi Sheds Light on Mummy Berry Disease Infection of Blueberry and Mating Type.</title>
        <authorList>
            <person name="Yow A.G."/>
            <person name="Zhang Y."/>
            <person name="Bansal K."/>
            <person name="Eacker S.M."/>
            <person name="Sullivan S."/>
            <person name="Liachko I."/>
            <person name="Cubeta M.A."/>
            <person name="Rollins J.A."/>
            <person name="Ashrafi H."/>
        </authorList>
    </citation>
    <scope>NUCLEOTIDE SEQUENCE</scope>
    <source>
        <strain evidence="2">RL-1</strain>
    </source>
</reference>
<keyword evidence="3" id="KW-1185">Reference proteome</keyword>
<feature type="region of interest" description="Disordered" evidence="1">
    <location>
        <begin position="92"/>
        <end position="172"/>
    </location>
</feature>
<evidence type="ECO:0000313" key="2">
    <source>
        <dbReference type="EMBL" id="QSZ28527.1"/>
    </source>
</evidence>
<dbReference type="AlphaFoldDB" id="A0A8A3P8M6"/>
<feature type="compositionally biased region" description="Acidic residues" evidence="1">
    <location>
        <begin position="145"/>
        <end position="165"/>
    </location>
</feature>
<name>A0A8A3P8M6_9HELO</name>
<proteinExistence type="predicted"/>
<feature type="compositionally biased region" description="Basic and acidic residues" evidence="1">
    <location>
        <begin position="93"/>
        <end position="112"/>
    </location>
</feature>
<accession>A0A8A3P8M6</accession>
<feature type="compositionally biased region" description="Basic and acidic residues" evidence="1">
    <location>
        <begin position="119"/>
        <end position="139"/>
    </location>
</feature>
<feature type="region of interest" description="Disordered" evidence="1">
    <location>
        <begin position="1"/>
        <end position="53"/>
    </location>
</feature>
<protein>
    <submittedName>
        <fullName evidence="2">Uncharacterized protein</fullName>
    </submittedName>
</protein>